<dbReference type="AlphaFoldDB" id="A0AAD2CB38"/>
<dbReference type="InterPro" id="IPR058746">
    <property type="entry name" value="Znf_RING-type_Topors"/>
</dbReference>
<dbReference type="InterPro" id="IPR017907">
    <property type="entry name" value="Znf_RING_CS"/>
</dbReference>
<proteinExistence type="predicted"/>
<comment type="caution">
    <text evidence="7">The sequence shown here is derived from an EMBL/GenBank/DDBJ whole genome shotgun (WGS) entry which is preliminary data.</text>
</comment>
<sequence>MNSSTPTSGRAPMHFAVPPTTGSYDSSGAPSPPATQATTLEALHLAARQYNNNRVTRSHVRNPERPFRYSATGRMSAIMTPTRSVHTRSEAQVNAVTSSDASSDASSIETTPAPEVVQSRSKKRRAPESPSAAASQPTKTAPRKRARAKASNLKQPPPKASPGESSNDSSPEPAEVNCCICMCDAEPSNLASINGCEHQFCFGCIEKWAERENTCPLCKVRFSKIDRKNKKRKKGQKNTKKVKQRDQRSDLVSGAALEGLLANFASTQPPNLARFFLSSVGSLGSIDFHSRSFRSITIARGGGSGDNSDDDDNPIASLFRVYTNTLPPPLMPMMQPMSFASRFGASRSYASNSHDRTAGRGVENPLTIDDSDSDDDIVVLSSRRGAL</sequence>
<dbReference type="PANTHER" id="PTHR47776:SF2">
    <property type="entry name" value="RING-TYPE E3 UBIQUITIN TRANSFERASE BRCA1"/>
    <property type="match status" value="1"/>
</dbReference>
<feature type="compositionally biased region" description="Basic residues" evidence="5">
    <location>
        <begin position="228"/>
        <end position="243"/>
    </location>
</feature>
<organism evidence="7 8">
    <name type="scientific">Cylindrotheca closterium</name>
    <dbReference type="NCBI Taxonomy" id="2856"/>
    <lineage>
        <taxon>Eukaryota</taxon>
        <taxon>Sar</taxon>
        <taxon>Stramenopiles</taxon>
        <taxon>Ochrophyta</taxon>
        <taxon>Bacillariophyta</taxon>
        <taxon>Bacillariophyceae</taxon>
        <taxon>Bacillariophycidae</taxon>
        <taxon>Bacillariales</taxon>
        <taxon>Bacillariaceae</taxon>
        <taxon>Cylindrotheca</taxon>
    </lineage>
</organism>
<dbReference type="Proteomes" id="UP001295423">
    <property type="component" value="Unassembled WGS sequence"/>
</dbReference>
<feature type="region of interest" description="Disordered" evidence="5">
    <location>
        <begin position="81"/>
        <end position="170"/>
    </location>
</feature>
<feature type="region of interest" description="Disordered" evidence="5">
    <location>
        <begin position="1"/>
        <end position="35"/>
    </location>
</feature>
<dbReference type="EMBL" id="CAKOGP040000001">
    <property type="protein sequence ID" value="CAJ1898719.1"/>
    <property type="molecule type" value="Genomic_DNA"/>
</dbReference>
<feature type="region of interest" description="Disordered" evidence="5">
    <location>
        <begin position="350"/>
        <end position="374"/>
    </location>
</feature>
<evidence type="ECO:0000313" key="7">
    <source>
        <dbReference type="EMBL" id="CAJ1898719.1"/>
    </source>
</evidence>
<evidence type="ECO:0000259" key="6">
    <source>
        <dbReference type="PROSITE" id="PS50089"/>
    </source>
</evidence>
<reference evidence="7" key="1">
    <citation type="submission" date="2023-08" db="EMBL/GenBank/DDBJ databases">
        <authorList>
            <person name="Audoor S."/>
            <person name="Bilcke G."/>
        </authorList>
    </citation>
    <scope>NUCLEOTIDE SEQUENCE</scope>
</reference>
<name>A0AAD2CB38_9STRA</name>
<dbReference type="InterPro" id="IPR001841">
    <property type="entry name" value="Znf_RING"/>
</dbReference>
<feature type="compositionally biased region" description="Polar residues" evidence="5">
    <location>
        <begin position="81"/>
        <end position="97"/>
    </location>
</feature>
<accession>A0AAD2CB38</accession>
<dbReference type="PROSITE" id="PS50089">
    <property type="entry name" value="ZF_RING_2"/>
    <property type="match status" value="1"/>
</dbReference>
<dbReference type="Pfam" id="PF13639">
    <property type="entry name" value="zf-RING_2"/>
    <property type="match status" value="1"/>
</dbReference>
<evidence type="ECO:0000256" key="1">
    <source>
        <dbReference type="ARBA" id="ARBA00022723"/>
    </source>
</evidence>
<dbReference type="CDD" id="cd16574">
    <property type="entry name" value="RING-HC_Topors"/>
    <property type="match status" value="1"/>
</dbReference>
<feature type="compositionally biased region" description="Polar residues" evidence="5">
    <location>
        <begin position="20"/>
        <end position="35"/>
    </location>
</feature>
<dbReference type="InterPro" id="IPR013083">
    <property type="entry name" value="Znf_RING/FYVE/PHD"/>
</dbReference>
<evidence type="ECO:0000313" key="8">
    <source>
        <dbReference type="Proteomes" id="UP001295423"/>
    </source>
</evidence>
<dbReference type="SUPFAM" id="SSF57850">
    <property type="entry name" value="RING/U-box"/>
    <property type="match status" value="1"/>
</dbReference>
<feature type="compositionally biased region" description="Low complexity" evidence="5">
    <location>
        <begin position="128"/>
        <end position="140"/>
    </location>
</feature>
<evidence type="ECO:0000256" key="2">
    <source>
        <dbReference type="ARBA" id="ARBA00022771"/>
    </source>
</evidence>
<evidence type="ECO:0000256" key="4">
    <source>
        <dbReference type="PROSITE-ProRule" id="PRU00175"/>
    </source>
</evidence>
<keyword evidence="1" id="KW-0479">Metal-binding</keyword>
<feature type="region of interest" description="Disordered" evidence="5">
    <location>
        <begin position="228"/>
        <end position="249"/>
    </location>
</feature>
<dbReference type="PANTHER" id="PTHR47776">
    <property type="entry name" value="F5A8.9 PROTEIN"/>
    <property type="match status" value="1"/>
</dbReference>
<protein>
    <recommendedName>
        <fullName evidence="6">RING-type domain-containing protein</fullName>
    </recommendedName>
</protein>
<dbReference type="Gene3D" id="3.30.40.10">
    <property type="entry name" value="Zinc/RING finger domain, C3HC4 (zinc finger)"/>
    <property type="match status" value="1"/>
</dbReference>
<feature type="domain" description="RING-type" evidence="6">
    <location>
        <begin position="178"/>
        <end position="219"/>
    </location>
</feature>
<keyword evidence="3" id="KW-0862">Zinc</keyword>
<evidence type="ECO:0000256" key="5">
    <source>
        <dbReference type="SAM" id="MobiDB-lite"/>
    </source>
</evidence>
<feature type="compositionally biased region" description="Low complexity" evidence="5">
    <location>
        <begin position="98"/>
        <end position="107"/>
    </location>
</feature>
<dbReference type="SMART" id="SM00184">
    <property type="entry name" value="RING"/>
    <property type="match status" value="1"/>
</dbReference>
<dbReference type="PROSITE" id="PS00518">
    <property type="entry name" value="ZF_RING_1"/>
    <property type="match status" value="1"/>
</dbReference>
<keyword evidence="8" id="KW-1185">Reference proteome</keyword>
<dbReference type="GO" id="GO:0008270">
    <property type="term" value="F:zinc ion binding"/>
    <property type="evidence" value="ECO:0007669"/>
    <property type="project" value="UniProtKB-KW"/>
</dbReference>
<evidence type="ECO:0000256" key="3">
    <source>
        <dbReference type="ARBA" id="ARBA00022833"/>
    </source>
</evidence>
<keyword evidence="2 4" id="KW-0863">Zinc-finger</keyword>
<gene>
    <name evidence="7" type="ORF">CYCCA115_LOCUS257</name>
</gene>